<dbReference type="AlphaFoldDB" id="A0A4U1CLZ2"/>
<sequence>MIENLKQLVKENVQDAIVNNSAVPNEQNEAAIEATSGSIIDALKAKFASGDIAGLVDAFKNGNSSAVVNQASSGLTEKLAGMGINLESAKNIAASVLPGIVDKFIKKTNDPNDSSFNIQDVLSKVSGDDGKFDLSDVTRMFTEKTDTNGDGKNDSIIDKVKGLFS</sequence>
<evidence type="ECO:0000313" key="2">
    <source>
        <dbReference type="Proteomes" id="UP000307244"/>
    </source>
</evidence>
<proteinExistence type="predicted"/>
<dbReference type="RefSeq" id="WP_136835885.1">
    <property type="nucleotide sequence ID" value="NZ_SWBQ01000002.1"/>
</dbReference>
<reference evidence="1 2" key="1">
    <citation type="submission" date="2019-04" db="EMBL/GenBank/DDBJ databases">
        <title>Pedobacter sp. RP-3-15 sp. nov., isolated from Arctic soil.</title>
        <authorList>
            <person name="Dahal R.H."/>
            <person name="Kim D.-U."/>
        </authorList>
    </citation>
    <scope>NUCLEOTIDE SEQUENCE [LARGE SCALE GENOMIC DNA]</scope>
    <source>
        <strain evidence="1 2">RP-3-15</strain>
    </source>
</reference>
<name>A0A4U1CLZ2_9SPHI</name>
<protein>
    <recommendedName>
        <fullName evidence="3">DUF937 domain-containing protein</fullName>
    </recommendedName>
</protein>
<evidence type="ECO:0000313" key="1">
    <source>
        <dbReference type="EMBL" id="TKC07556.1"/>
    </source>
</evidence>
<accession>A0A4U1CLZ2</accession>
<keyword evidence="2" id="KW-1185">Reference proteome</keyword>
<dbReference type="Proteomes" id="UP000307244">
    <property type="component" value="Unassembled WGS sequence"/>
</dbReference>
<dbReference type="OrthoDB" id="982085at2"/>
<dbReference type="EMBL" id="SWBQ01000002">
    <property type="protein sequence ID" value="TKC07556.1"/>
    <property type="molecule type" value="Genomic_DNA"/>
</dbReference>
<evidence type="ECO:0008006" key="3">
    <source>
        <dbReference type="Google" id="ProtNLM"/>
    </source>
</evidence>
<comment type="caution">
    <text evidence="1">The sequence shown here is derived from an EMBL/GenBank/DDBJ whole genome shotgun (WGS) entry which is preliminary data.</text>
</comment>
<gene>
    <name evidence="1" type="ORF">FA047_09950</name>
</gene>
<organism evidence="1 2">
    <name type="scientific">Pedobacter frigoris</name>
    <dbReference type="NCBI Taxonomy" id="2571272"/>
    <lineage>
        <taxon>Bacteria</taxon>
        <taxon>Pseudomonadati</taxon>
        <taxon>Bacteroidota</taxon>
        <taxon>Sphingobacteriia</taxon>
        <taxon>Sphingobacteriales</taxon>
        <taxon>Sphingobacteriaceae</taxon>
        <taxon>Pedobacter</taxon>
    </lineage>
</organism>